<accession>A0ABR8UB83</accession>
<gene>
    <name evidence="1" type="ORF">H9649_09535</name>
</gene>
<evidence type="ECO:0000313" key="1">
    <source>
        <dbReference type="EMBL" id="MBD7984824.1"/>
    </source>
</evidence>
<keyword evidence="2" id="KW-1185">Reference proteome</keyword>
<dbReference type="EMBL" id="JACSQN010000007">
    <property type="protein sequence ID" value="MBD7984824.1"/>
    <property type="molecule type" value="Genomic_DNA"/>
</dbReference>
<organism evidence="1 2">
    <name type="scientific">Sporosarcina quadrami</name>
    <dbReference type="NCBI Taxonomy" id="2762234"/>
    <lineage>
        <taxon>Bacteria</taxon>
        <taxon>Bacillati</taxon>
        <taxon>Bacillota</taxon>
        <taxon>Bacilli</taxon>
        <taxon>Bacillales</taxon>
        <taxon>Caryophanaceae</taxon>
        <taxon>Sporosarcina</taxon>
    </lineage>
</organism>
<protein>
    <recommendedName>
        <fullName evidence="3">DUF5050 domain-containing protein</fullName>
    </recommendedName>
</protein>
<sequence>MERKWIFIIAALALFFVIGATSFYVFGKKADTVSSDELPAIMSDSIASLYFSTTADQDMNRDGLSYVAFIDKKGNTKLWEMDGLELGTIHQEGDSFFMEDRNNVYIIDDNETKQFKADIEEHTGEVTGYKDGKFFSVYNSGFTDKNDYASNIRIGDSSGFETAHIPYYMHMSGMSEDEITFIAGDEETISLYKTPLQKDIHIEEIVSLGEIGDRLGLSPILIEDGHYYMLISDTQKLTSDLYRINGETKKTDVYPFLTYKDADDYRVRVPYNLRNAATISNGVFHYVDGAGDVHGFDFTTEQILPVIALEGASKGSMKLNEQTYFKGGNLHFFRYNKSIEAYSIDTYDLLSGELIDELPVHGLGQMFNYVNSKKKRVASYDFLVK</sequence>
<evidence type="ECO:0000313" key="2">
    <source>
        <dbReference type="Proteomes" id="UP000626786"/>
    </source>
</evidence>
<dbReference type="RefSeq" id="WP_191694516.1">
    <property type="nucleotide sequence ID" value="NZ_JACSQN010000007.1"/>
</dbReference>
<name>A0ABR8UB83_9BACL</name>
<reference evidence="1 2" key="1">
    <citation type="submission" date="2020-08" db="EMBL/GenBank/DDBJ databases">
        <title>A Genomic Blueprint of the Chicken Gut Microbiome.</title>
        <authorList>
            <person name="Gilroy R."/>
            <person name="Ravi A."/>
            <person name="Getino M."/>
            <person name="Pursley I."/>
            <person name="Horton D.L."/>
            <person name="Alikhan N.-F."/>
            <person name="Baker D."/>
            <person name="Gharbi K."/>
            <person name="Hall N."/>
            <person name="Watson M."/>
            <person name="Adriaenssens E.M."/>
            <person name="Foster-Nyarko E."/>
            <person name="Jarju S."/>
            <person name="Secka A."/>
            <person name="Antonio M."/>
            <person name="Oren A."/>
            <person name="Chaudhuri R."/>
            <person name="La Ragione R.M."/>
            <person name="Hildebrand F."/>
            <person name="Pallen M.J."/>
        </authorList>
    </citation>
    <scope>NUCLEOTIDE SEQUENCE [LARGE SCALE GENOMIC DNA]</scope>
    <source>
        <strain evidence="1 2">Sa2YVA2</strain>
    </source>
</reference>
<comment type="caution">
    <text evidence="1">The sequence shown here is derived from an EMBL/GenBank/DDBJ whole genome shotgun (WGS) entry which is preliminary data.</text>
</comment>
<proteinExistence type="predicted"/>
<dbReference type="Proteomes" id="UP000626786">
    <property type="component" value="Unassembled WGS sequence"/>
</dbReference>
<evidence type="ECO:0008006" key="3">
    <source>
        <dbReference type="Google" id="ProtNLM"/>
    </source>
</evidence>